<feature type="domain" description="Radical SAM core" evidence="7">
    <location>
        <begin position="67"/>
        <end position="284"/>
    </location>
</feature>
<name>A0A444L8W6_METS7</name>
<dbReference type="InterPro" id="IPR027596">
    <property type="entry name" value="AmmeMemoSam_rS"/>
</dbReference>
<dbReference type="AlphaFoldDB" id="A0A444L8W6"/>
<accession>A0A444L8W6</accession>
<evidence type="ECO:0000313" key="8">
    <source>
        <dbReference type="EMBL" id="RWX74018.1"/>
    </source>
</evidence>
<protein>
    <submittedName>
        <fullName evidence="8">Radical SAM, Pyruvate-formate lyase-activating enzyme like</fullName>
    </submittedName>
</protein>
<dbReference type="InterPro" id="IPR058240">
    <property type="entry name" value="rSAM_sf"/>
</dbReference>
<organism evidence="8 9">
    <name type="scientific">Methanosuratincola subterraneus</name>
    <dbReference type="NCBI Taxonomy" id="2593994"/>
    <lineage>
        <taxon>Archaea</taxon>
        <taxon>Thermoproteota</taxon>
        <taxon>Methanosuratincolia</taxon>
        <taxon>Candidatus Methanomethylicales</taxon>
        <taxon>Candidatus Methanomethylicaceae</taxon>
        <taxon>Candidatus Methanosuratincola (ex Vanwonterghem et al. 2016)</taxon>
    </lineage>
</organism>
<keyword evidence="3 6" id="KW-0479">Metal-binding</keyword>
<dbReference type="GO" id="GO:0016829">
    <property type="term" value="F:lyase activity"/>
    <property type="evidence" value="ECO:0007669"/>
    <property type="project" value="UniProtKB-KW"/>
</dbReference>
<evidence type="ECO:0000313" key="9">
    <source>
        <dbReference type="Proteomes" id="UP000288215"/>
    </source>
</evidence>
<dbReference type="SFLD" id="SFLDG01101">
    <property type="entry name" value="Uncharacterised_Radical_SAM_Su"/>
    <property type="match status" value="1"/>
</dbReference>
<evidence type="ECO:0000256" key="4">
    <source>
        <dbReference type="ARBA" id="ARBA00023004"/>
    </source>
</evidence>
<keyword evidence="8" id="KW-0456">Lyase</keyword>
<proteinExistence type="predicted"/>
<evidence type="ECO:0000256" key="3">
    <source>
        <dbReference type="ARBA" id="ARBA00022723"/>
    </source>
</evidence>
<dbReference type="NCBIfam" id="TIGR04337">
    <property type="entry name" value="AmmeMemoSam_rS"/>
    <property type="match status" value="1"/>
</dbReference>
<feature type="binding site" evidence="6">
    <location>
        <position position="81"/>
    </location>
    <ligand>
        <name>[4Fe-4S] cluster</name>
        <dbReference type="ChEBI" id="CHEBI:49883"/>
        <note>4Fe-4S-S-AdoMet</note>
    </ligand>
</feature>
<keyword evidence="5 6" id="KW-0411">Iron-sulfur</keyword>
<dbReference type="PANTHER" id="PTHR30352:SF5">
    <property type="entry name" value="PYRUVATE FORMATE-LYASE 1-ACTIVATING ENZYME"/>
    <property type="match status" value="1"/>
</dbReference>
<dbReference type="EMBL" id="RXGA01000001">
    <property type="protein sequence ID" value="RWX74018.1"/>
    <property type="molecule type" value="Genomic_DNA"/>
</dbReference>
<keyword evidence="2 6" id="KW-0949">S-adenosyl-L-methionine</keyword>
<dbReference type="SFLD" id="SFLDS00029">
    <property type="entry name" value="Radical_SAM"/>
    <property type="match status" value="1"/>
</dbReference>
<keyword evidence="8" id="KW-0670">Pyruvate</keyword>
<evidence type="ECO:0000256" key="5">
    <source>
        <dbReference type="ARBA" id="ARBA00023014"/>
    </source>
</evidence>
<dbReference type="GO" id="GO:0046872">
    <property type="term" value="F:metal ion binding"/>
    <property type="evidence" value="ECO:0007669"/>
    <property type="project" value="UniProtKB-KW"/>
</dbReference>
<feature type="binding site" evidence="6">
    <location>
        <position position="85"/>
    </location>
    <ligand>
        <name>[4Fe-4S] cluster</name>
        <dbReference type="ChEBI" id="CHEBI:49883"/>
        <note>4Fe-4S-S-AdoMet</note>
    </ligand>
</feature>
<feature type="binding site" evidence="6">
    <location>
        <position position="88"/>
    </location>
    <ligand>
        <name>[4Fe-4S] cluster</name>
        <dbReference type="ChEBI" id="CHEBI:49883"/>
        <note>4Fe-4S-S-AdoMet</note>
    </ligand>
</feature>
<dbReference type="GO" id="GO:0051539">
    <property type="term" value="F:4 iron, 4 sulfur cluster binding"/>
    <property type="evidence" value="ECO:0007669"/>
    <property type="project" value="UniProtKB-KW"/>
</dbReference>
<dbReference type="PIRSF" id="PIRSF004869">
    <property type="entry name" value="PflX_prd"/>
    <property type="match status" value="1"/>
</dbReference>
<evidence type="ECO:0000259" key="7">
    <source>
        <dbReference type="PROSITE" id="PS51918"/>
    </source>
</evidence>
<dbReference type="Gene3D" id="3.20.20.70">
    <property type="entry name" value="Aldolase class I"/>
    <property type="match status" value="1"/>
</dbReference>
<sequence length="333" mass="37141">MEAMLYQKLDNGAVRCNLCAWRCVIQPGKRGVCRVRENRGGRLETLVYGKAASYAVDPIEKKPLYHFHPGSNAFSIATVGCNFRCNFCDNWVISQEETIAGEDFPPELVVSEALSLRCSSISYTYTEPTIFFEYAFDTSRAAHRSGLFNTFVTNGYMTPDAIESIHPYLDAATVDFKGSGDPAFYRSFCGVLSADPVFESLLAMKSKGIHIEITDLIVPWQGEIKGAFTKLVKWIVENLGDETPFHILRFFPSYRYEGPGSPAEGLLEELWNLAKTEGLKYVYLGNVPGHRYENTYCPSCGKLVIGRIGFQVTSLRLKGSSCAYCGSRINVKI</sequence>
<reference evidence="8 9" key="1">
    <citation type="submission" date="2018-12" db="EMBL/GenBank/DDBJ databases">
        <title>The complete genome of the methanogenic archaea of the candidate phylum Verstraetearchaeota, obtained from the metagenome of underground thermal water.</title>
        <authorList>
            <person name="Kadnikov V.V."/>
            <person name="Mardanov A.V."/>
            <person name="Beletsky A.V."/>
            <person name="Karnachuk O.V."/>
            <person name="Ravin N.V."/>
        </authorList>
    </citation>
    <scope>NUCLEOTIDE SEQUENCE [LARGE SCALE GENOMIC DNA]</scope>
    <source>
        <strain evidence="8">Ch88</strain>
    </source>
</reference>
<dbReference type="SUPFAM" id="SSF102114">
    <property type="entry name" value="Radical SAM enzymes"/>
    <property type="match status" value="1"/>
</dbReference>
<dbReference type="InterPro" id="IPR034457">
    <property type="entry name" value="Organic_radical-activating"/>
</dbReference>
<evidence type="ECO:0000256" key="1">
    <source>
        <dbReference type="ARBA" id="ARBA00022485"/>
    </source>
</evidence>
<dbReference type="Proteomes" id="UP000288215">
    <property type="component" value="Unassembled WGS sequence"/>
</dbReference>
<evidence type="ECO:0000256" key="6">
    <source>
        <dbReference type="PIRSR" id="PIRSR004869-50"/>
    </source>
</evidence>
<dbReference type="PROSITE" id="PS51918">
    <property type="entry name" value="RADICAL_SAM"/>
    <property type="match status" value="1"/>
</dbReference>
<keyword evidence="1" id="KW-0004">4Fe-4S</keyword>
<gene>
    <name evidence="8" type="ORF">Metus_0043</name>
</gene>
<dbReference type="PANTHER" id="PTHR30352">
    <property type="entry name" value="PYRUVATE FORMATE-LYASE-ACTIVATING ENZYME"/>
    <property type="match status" value="1"/>
</dbReference>
<comment type="caution">
    <text evidence="8">The sequence shown here is derived from an EMBL/GenBank/DDBJ whole genome shotgun (WGS) entry which is preliminary data.</text>
</comment>
<dbReference type="InterPro" id="IPR016431">
    <property type="entry name" value="Pyrv-formate_lyase-activ_prd"/>
</dbReference>
<comment type="cofactor">
    <cofactor evidence="6">
        <name>[4Fe-4S] cluster</name>
        <dbReference type="ChEBI" id="CHEBI:49883"/>
    </cofactor>
    <text evidence="6">Binds 1 [4Fe-4S] cluster. The cluster is coordinated with 3 cysteines and an exchangeable S-adenosyl-L-methionine.</text>
</comment>
<dbReference type="InterPro" id="IPR007197">
    <property type="entry name" value="rSAM"/>
</dbReference>
<dbReference type="InterPro" id="IPR013785">
    <property type="entry name" value="Aldolase_TIM"/>
</dbReference>
<keyword evidence="4 6" id="KW-0408">Iron</keyword>
<dbReference type="Pfam" id="PF04055">
    <property type="entry name" value="Radical_SAM"/>
    <property type="match status" value="1"/>
</dbReference>
<evidence type="ECO:0000256" key="2">
    <source>
        <dbReference type="ARBA" id="ARBA00022691"/>
    </source>
</evidence>
<dbReference type="CDD" id="cd01335">
    <property type="entry name" value="Radical_SAM"/>
    <property type="match status" value="1"/>
</dbReference>